<dbReference type="Proteomes" id="UP000596063">
    <property type="component" value="Chromosome"/>
</dbReference>
<dbReference type="PANTHER" id="PTHR22617">
    <property type="entry name" value="CHEMOTAXIS SENSOR HISTIDINE KINASE-RELATED"/>
    <property type="match status" value="1"/>
</dbReference>
<dbReference type="AlphaFoldDB" id="A0A7T4R144"/>
<dbReference type="PROSITE" id="PS50851">
    <property type="entry name" value="CHEW"/>
    <property type="match status" value="1"/>
</dbReference>
<dbReference type="Gene3D" id="2.40.50.180">
    <property type="entry name" value="CheA-289, Domain 4"/>
    <property type="match status" value="1"/>
</dbReference>
<dbReference type="GO" id="GO:0005829">
    <property type="term" value="C:cytosol"/>
    <property type="evidence" value="ECO:0007669"/>
    <property type="project" value="TreeGrafter"/>
</dbReference>
<evidence type="ECO:0000313" key="3">
    <source>
        <dbReference type="Proteomes" id="UP000596063"/>
    </source>
</evidence>
<gene>
    <name evidence="2" type="ORF">I6N98_01145</name>
</gene>
<dbReference type="SMART" id="SM00260">
    <property type="entry name" value="CheW"/>
    <property type="match status" value="1"/>
</dbReference>
<dbReference type="InterPro" id="IPR039315">
    <property type="entry name" value="CheW"/>
</dbReference>
<evidence type="ECO:0000313" key="2">
    <source>
        <dbReference type="EMBL" id="QQD18510.1"/>
    </source>
</evidence>
<dbReference type="Gene3D" id="2.30.30.40">
    <property type="entry name" value="SH3 Domains"/>
    <property type="match status" value="1"/>
</dbReference>
<dbReference type="RefSeq" id="WP_198570001.1">
    <property type="nucleotide sequence ID" value="NZ_CP066167.1"/>
</dbReference>
<sequence length="180" mass="20024">MTEALHPFHYLLDLSARAREANALLPVADTDAAQSWNGVGFRLGDHYCVAPIGDIAEVLVEPPVTRLPGVKSWIKGVANVRGRLLPLMDLTAFFNFDSAQGRVSRRILVVEHGEIYIGMIVDEVLGLQYFSPDEFSAESEGVDPGVARFVQGCYQQGDRRWALFRPLNMLEDQEFFNVAA</sequence>
<reference evidence="2 3" key="1">
    <citation type="submission" date="2020-12" db="EMBL/GenBank/DDBJ databases">
        <authorList>
            <person name="Shan Y."/>
        </authorList>
    </citation>
    <scope>NUCLEOTIDE SEQUENCE [LARGE SCALE GENOMIC DNA]</scope>
    <source>
        <strain evidence="3">csc3.9</strain>
    </source>
</reference>
<feature type="domain" description="CheW-like" evidence="1">
    <location>
        <begin position="35"/>
        <end position="175"/>
    </location>
</feature>
<dbReference type="GO" id="GO:0007165">
    <property type="term" value="P:signal transduction"/>
    <property type="evidence" value="ECO:0007669"/>
    <property type="project" value="InterPro"/>
</dbReference>
<dbReference type="InterPro" id="IPR002545">
    <property type="entry name" value="CheW-lke_dom"/>
</dbReference>
<keyword evidence="3" id="KW-1185">Reference proteome</keyword>
<proteinExistence type="predicted"/>
<name>A0A7T4R144_9GAMM</name>
<accession>A0A7T4R144</accession>
<dbReference type="PANTHER" id="PTHR22617:SF43">
    <property type="entry name" value="PROTEIN PILI"/>
    <property type="match status" value="1"/>
</dbReference>
<dbReference type="Pfam" id="PF01584">
    <property type="entry name" value="CheW"/>
    <property type="match status" value="1"/>
</dbReference>
<dbReference type="KEGG" id="snan:I6N98_01145"/>
<dbReference type="InterPro" id="IPR036061">
    <property type="entry name" value="CheW-like_dom_sf"/>
</dbReference>
<dbReference type="SUPFAM" id="SSF50341">
    <property type="entry name" value="CheW-like"/>
    <property type="match status" value="1"/>
</dbReference>
<evidence type="ECO:0000259" key="1">
    <source>
        <dbReference type="PROSITE" id="PS50851"/>
    </source>
</evidence>
<dbReference type="GO" id="GO:0006935">
    <property type="term" value="P:chemotaxis"/>
    <property type="evidence" value="ECO:0007669"/>
    <property type="project" value="InterPro"/>
</dbReference>
<protein>
    <submittedName>
        <fullName evidence="2">Purine-binding chemotaxis protein CheW</fullName>
    </submittedName>
</protein>
<dbReference type="EMBL" id="CP066167">
    <property type="protein sequence ID" value="QQD18510.1"/>
    <property type="molecule type" value="Genomic_DNA"/>
</dbReference>
<organism evidence="2 3">
    <name type="scientific">Spongiibacter nanhainus</name>
    <dbReference type="NCBI Taxonomy" id="2794344"/>
    <lineage>
        <taxon>Bacteria</taxon>
        <taxon>Pseudomonadati</taxon>
        <taxon>Pseudomonadota</taxon>
        <taxon>Gammaproteobacteria</taxon>
        <taxon>Cellvibrionales</taxon>
        <taxon>Spongiibacteraceae</taxon>
        <taxon>Spongiibacter</taxon>
    </lineage>
</organism>